<keyword evidence="1" id="KW-0812">Transmembrane</keyword>
<organism evidence="2 3">
    <name type="scientific">Schistosoma margrebowiei</name>
    <dbReference type="NCBI Taxonomy" id="48269"/>
    <lineage>
        <taxon>Eukaryota</taxon>
        <taxon>Metazoa</taxon>
        <taxon>Spiralia</taxon>
        <taxon>Lophotrochozoa</taxon>
        <taxon>Platyhelminthes</taxon>
        <taxon>Trematoda</taxon>
        <taxon>Digenea</taxon>
        <taxon>Strigeidida</taxon>
        <taxon>Schistosomatoidea</taxon>
        <taxon>Schistosomatidae</taxon>
        <taxon>Schistosoma</taxon>
    </lineage>
</organism>
<reference evidence="3" key="1">
    <citation type="submission" date="2023-11" db="UniProtKB">
        <authorList>
            <consortium name="WormBaseParasite"/>
        </authorList>
    </citation>
    <scope>IDENTIFICATION</scope>
</reference>
<dbReference type="Proteomes" id="UP000050790">
    <property type="component" value="Unassembled WGS sequence"/>
</dbReference>
<proteinExistence type="predicted"/>
<evidence type="ECO:0000313" key="3">
    <source>
        <dbReference type="WBParaSite" id="SMRG1_9770.1"/>
    </source>
</evidence>
<sequence>MSKIKSIVSKRWFFTLFFHVNVVIITGLQHWLLCCRTTNSILYAPKQSWDDRFVGRAVNDQDDVATAFTLDVFKMSLRKPGNLVRK</sequence>
<dbReference type="AlphaFoldDB" id="A0AA85AQ89"/>
<feature type="transmembrane region" description="Helical" evidence="1">
    <location>
        <begin position="12"/>
        <end position="32"/>
    </location>
</feature>
<protein>
    <submittedName>
        <fullName evidence="3">Uncharacterized protein</fullName>
    </submittedName>
</protein>
<keyword evidence="1" id="KW-0472">Membrane</keyword>
<accession>A0AA85AQ89</accession>
<dbReference type="WBParaSite" id="SMRG1_9770.1">
    <property type="protein sequence ID" value="SMRG1_9770.1"/>
    <property type="gene ID" value="SMRG1_9770"/>
</dbReference>
<name>A0AA85AQ89_9TREM</name>
<evidence type="ECO:0000313" key="2">
    <source>
        <dbReference type="Proteomes" id="UP000050790"/>
    </source>
</evidence>
<keyword evidence="1" id="KW-1133">Transmembrane helix</keyword>
<evidence type="ECO:0000256" key="1">
    <source>
        <dbReference type="SAM" id="Phobius"/>
    </source>
</evidence>